<dbReference type="InterPro" id="IPR037010">
    <property type="entry name" value="VitB12-dep_Met_synth_activ_sf"/>
</dbReference>
<organism evidence="2 3">
    <name type="scientific">Selenomonas sputigena (strain ATCC 35185 / DSM 20758 / CCUG 44933 / VPI D19B-28)</name>
    <dbReference type="NCBI Taxonomy" id="546271"/>
    <lineage>
        <taxon>Bacteria</taxon>
        <taxon>Bacillati</taxon>
        <taxon>Bacillota</taxon>
        <taxon>Negativicutes</taxon>
        <taxon>Selenomonadales</taxon>
        <taxon>Selenomonadaceae</taxon>
        <taxon>Selenomonas</taxon>
    </lineage>
</organism>
<protein>
    <submittedName>
        <fullName evidence="1">Vitamin B12 dependent methionine synthase activation region</fullName>
    </submittedName>
    <submittedName>
        <fullName evidence="2">Vitamin B12 dependent methionine synthase, activation domain protein</fullName>
    </submittedName>
</protein>
<dbReference type="Proteomes" id="UP000003505">
    <property type="component" value="Unassembled WGS sequence"/>
</dbReference>
<dbReference type="HOGENOM" id="CLU_079580_0_0_9"/>
<dbReference type="Gene3D" id="3.40.109.40">
    <property type="match status" value="1"/>
</dbReference>
<dbReference type="AlphaFoldDB" id="C9LV23"/>
<name>C9LV23_SELS3</name>
<dbReference type="Proteomes" id="UP000011124">
    <property type="component" value="Chromosome"/>
</dbReference>
<evidence type="ECO:0000313" key="3">
    <source>
        <dbReference type="Proteomes" id="UP000003505"/>
    </source>
</evidence>
<dbReference type="KEGG" id="ssg:Selsp_2286"/>
<dbReference type="eggNOG" id="COG1410">
    <property type="taxonomic scope" value="Bacteria"/>
</dbReference>
<evidence type="ECO:0000313" key="2">
    <source>
        <dbReference type="EMBL" id="EEX77257.1"/>
    </source>
</evidence>
<gene>
    <name evidence="1" type="ordered locus">Selsp_2286</name>
    <name evidence="2" type="ORF">SELSPUOL_01313</name>
</gene>
<dbReference type="OrthoDB" id="9816190at2"/>
<dbReference type="EMBL" id="ACKP02000023">
    <property type="protein sequence ID" value="EEX77257.1"/>
    <property type="molecule type" value="Genomic_DNA"/>
</dbReference>
<evidence type="ECO:0000313" key="1">
    <source>
        <dbReference type="EMBL" id="AEC01230.1"/>
    </source>
</evidence>
<dbReference type="SUPFAM" id="SSF56507">
    <property type="entry name" value="Methionine synthase activation domain-like"/>
    <property type="match status" value="1"/>
</dbReference>
<evidence type="ECO:0000313" key="4">
    <source>
        <dbReference type="Proteomes" id="UP000011124"/>
    </source>
</evidence>
<reference evidence="1 4" key="2">
    <citation type="submission" date="2011-04" db="EMBL/GenBank/DDBJ databases">
        <title>The complete genome of Selenomonas sputigena DSM 20758.</title>
        <authorList>
            <consortium name="US DOE Joint Genome Institute (JGI-PGF)"/>
            <person name="Lucas S."/>
            <person name="Copeland A."/>
            <person name="Lapidus A."/>
            <person name="Bruce D."/>
            <person name="Goodwin L."/>
            <person name="Pitluck S."/>
            <person name="Peters L."/>
            <person name="Kyrpides N."/>
            <person name="Mavromatis K."/>
            <person name="Ivanova N."/>
            <person name="Ovchinnikova G."/>
            <person name="Teshima H."/>
            <person name="Detter J.C."/>
            <person name="Tapia R."/>
            <person name="Han C."/>
            <person name="Land M."/>
            <person name="Hauser L."/>
            <person name="Markowitz V."/>
            <person name="Cheng J.-F."/>
            <person name="Hugenholtz P."/>
            <person name="Woyke T."/>
            <person name="Wu D."/>
            <person name="Gronow S."/>
            <person name="Wellnitz S."/>
            <person name="Schneider S."/>
            <person name="Klenk H.-P."/>
            <person name="Eisen J.A."/>
        </authorList>
    </citation>
    <scope>NUCLEOTIDE SEQUENCE [LARGE SCALE GENOMIC DNA]</scope>
    <source>
        <strain evidence="1">ATCC 35185</strain>
        <strain evidence="4">ATCC 35185 / DSM 20758 / VPI D19B-28</strain>
    </source>
</reference>
<dbReference type="RefSeq" id="WP_006192614.1">
    <property type="nucleotide sequence ID" value="NC_015437.1"/>
</dbReference>
<dbReference type="EMBL" id="CP002637">
    <property type="protein sequence ID" value="AEC01230.1"/>
    <property type="molecule type" value="Genomic_DNA"/>
</dbReference>
<dbReference type="InterPro" id="IPR017342">
    <property type="entry name" value="S-AdoMet-dep_Met_synth_prd"/>
</dbReference>
<dbReference type="STRING" id="546271.Selsp_2286"/>
<dbReference type="GO" id="GO:0008705">
    <property type="term" value="F:methionine synthase activity"/>
    <property type="evidence" value="ECO:0007669"/>
    <property type="project" value="InterPro"/>
</dbReference>
<accession>C9LV23</accession>
<reference evidence="2 3" key="1">
    <citation type="submission" date="2009-09" db="EMBL/GenBank/DDBJ databases">
        <authorList>
            <person name="Weinstock G."/>
            <person name="Sodergren E."/>
            <person name="Clifton S."/>
            <person name="Fulton L."/>
            <person name="Fulton B."/>
            <person name="Courtney L."/>
            <person name="Fronick C."/>
            <person name="Harrison M."/>
            <person name="Strong C."/>
            <person name="Farmer C."/>
            <person name="Delahaunty K."/>
            <person name="Markovic C."/>
            <person name="Hall O."/>
            <person name="Minx P."/>
            <person name="Tomlinson C."/>
            <person name="Mitreva M."/>
            <person name="Nelson J."/>
            <person name="Hou S."/>
            <person name="Wollam A."/>
            <person name="Pepin K.H."/>
            <person name="Johnson M."/>
            <person name="Bhonagiri V."/>
            <person name="Nash W.E."/>
            <person name="Warren W."/>
            <person name="Chinwalla A."/>
            <person name="Mardis E.R."/>
            <person name="Wilson R.K."/>
        </authorList>
    </citation>
    <scope>NUCLEOTIDE SEQUENCE [LARGE SCALE GENOMIC DNA]</scope>
    <source>
        <strain evidence="2">ATCC 35185</strain>
        <strain evidence="3">ATCC 35185 / DSM 20758 / VPI D19B-28</strain>
    </source>
</reference>
<keyword evidence="4" id="KW-1185">Reference proteome</keyword>
<sequence length="230" mass="25404">MPVYNSVLLDIDAKETRRYAGLNKAKDFDEKLIEEACLEARLLAEPRGIWQMYDYDAATQTVLADPPFTMKGKLIGKHLAKAQKVIVLSASVGDAIEEHVTKYFADGRYAYSVILDAAATAAVEQVADAMEKAIEPKVAKEGYTMRWRFSPGYGDWPLDQQPEMVRLAESEKIGVHLSDASMLVPRKSITAIIGLVPQQKEKEAHTPNGCAACDKFDCPSRKVPVGESKN</sequence>
<dbReference type="PIRSF" id="PIRSF037984">
    <property type="entry name" value="Met_synth_TM0269_prd"/>
    <property type="match status" value="1"/>
</dbReference>
<proteinExistence type="predicted"/>